<reference evidence="17 18" key="1">
    <citation type="journal article" date="2018" name="BMC Genomics">
        <title>Genomic evidence for intraspecific hybridization in a clonal and extremely halotolerant yeast.</title>
        <authorList>
            <person name="Gostincar C."/>
            <person name="Stajich J.E."/>
            <person name="Zupancic J."/>
            <person name="Zalar P."/>
            <person name="Gunde-Cimerman N."/>
        </authorList>
    </citation>
    <scope>NUCLEOTIDE SEQUENCE [LARGE SCALE GENOMIC DNA]</scope>
    <source>
        <strain evidence="17 18">EXF-6654</strain>
    </source>
</reference>
<feature type="domain" description="N-acetyltransferase" evidence="16">
    <location>
        <begin position="173"/>
        <end position="337"/>
    </location>
</feature>
<evidence type="ECO:0000256" key="2">
    <source>
        <dbReference type="ARBA" id="ARBA00004173"/>
    </source>
</evidence>
<evidence type="ECO:0000256" key="11">
    <source>
        <dbReference type="ARBA" id="ARBA00023315"/>
    </source>
</evidence>
<comment type="pathway">
    <text evidence="3">Amino-acid biosynthesis; L-arginine biosynthesis; N(2)-acetyl-L-ornithine from L-glutamate: step 1/4.</text>
</comment>
<evidence type="ECO:0000256" key="7">
    <source>
        <dbReference type="ARBA" id="ARBA00022605"/>
    </source>
</evidence>
<keyword evidence="9" id="KW-0809">Transit peptide</keyword>
<evidence type="ECO:0000313" key="17">
    <source>
        <dbReference type="EMBL" id="RMY08741.1"/>
    </source>
</evidence>
<accession>A0A3M6Z138</accession>
<dbReference type="VEuPathDB" id="FungiDB:BTJ68_11975"/>
<name>A0A3M6Z138_HORWE</name>
<dbReference type="InterPro" id="IPR006855">
    <property type="entry name" value="Vertebrate-like_GNAT_dom"/>
</dbReference>
<dbReference type="GO" id="GO:0004042">
    <property type="term" value="F:L-glutamate N-acetyltransferase activity"/>
    <property type="evidence" value="ECO:0007669"/>
    <property type="project" value="TreeGrafter"/>
</dbReference>
<dbReference type="Pfam" id="PF04768">
    <property type="entry name" value="NAT"/>
    <property type="match status" value="1"/>
</dbReference>
<evidence type="ECO:0000256" key="5">
    <source>
        <dbReference type="ARBA" id="ARBA00012697"/>
    </source>
</evidence>
<comment type="subcellular location">
    <subcellularLocation>
        <location evidence="2">Mitochondrion</location>
    </subcellularLocation>
</comment>
<organism evidence="17 18">
    <name type="scientific">Hortaea werneckii</name>
    <name type="common">Black yeast</name>
    <name type="synonym">Cladosporium werneckii</name>
    <dbReference type="NCBI Taxonomy" id="91943"/>
    <lineage>
        <taxon>Eukaryota</taxon>
        <taxon>Fungi</taxon>
        <taxon>Dikarya</taxon>
        <taxon>Ascomycota</taxon>
        <taxon>Pezizomycotina</taxon>
        <taxon>Dothideomycetes</taxon>
        <taxon>Dothideomycetidae</taxon>
        <taxon>Mycosphaerellales</taxon>
        <taxon>Teratosphaeriaceae</taxon>
        <taxon>Hortaea</taxon>
    </lineage>
</organism>
<sequence length="1257" mass="139170">IVLDPAGGIPSRDRGDHAHVFINLQQEYDEIEDELSQYTGACTENTSAQTYQEHKANLRMLNDCLAMLPSASSGLIISPHEAATSSRAIASQEPTLGAGTRRQKNTLIHNLLTNKPMVSSSLPTARLPSAQTNTGEVIPTMAPAATLVKRGMPLTIVPAADRARGWTAPENGRTSLDLRNDSRIDLPRLVHLINDSFRRELDVDHYFNRIHSRVAGLIIAGNYEGGAILTWEASRDAPHDPTRLVPYLDKFAVLQSSQGSSGVADILFQAMVRSCFPEGVCWRSRKDNPVNKWYFERAAGSWQIPGTNWTMFWTGKGIAENEQRWRDYVSVWLYALTLVSPTTAQSNAATPARSDFNIANFAGAFAPGSGVLESLRPSSNESFDFSPSDVFSQRNGPGQYHTGDLTFRYRAKGTDEWYEADTAATSTNFSSSASGADDLLRSNLNHVFPDLQDVEVSRTWSSTEEGDLALSFTLQNTGSQPVELGSLGMPIEFNNIFTGRTAVETTNKCVLVDPYIGLNAGYLQVTRLTGTGPNLVVTPLNEDSKFEAWRFLDEPRDVPLGYQVQTYEGNYAWEVFTQAYAENEWQDVQPWNEPSSRTLEVGGNLTVGLKFSVAEDVQSVEKTVARNDVPIAIGFPGYVLPQDLVARIFINSSQSIESIDSIPSGALNVSQTGKFQDSWIGFEVKATNGSFGRTRLDIKYADGRKQAVHYWIAHASSSAIDELGSFLTNEQWFTNTSDPFGRAPSVITYNRDTDDYVLQENRTWIAGLSDEGGAGSFLAAGMKQAFTPDASEVAKLEEFVDKVVWGRLQIDSGNETYAVRKSLFFYQPELVPGYEYDPYFNWTAVPGETWDKEAAYLINRAYDYVHVSALYWGLYRAGRTHGLVHQQTPDWYLMQAYHTIVFATSNGTDGEANTAYADLGLMGETVWGYILSDLRLENHTSEAAHLEDLMLRRQQIWASLPDPYGSEMAWDSTGEEGVYYWSDYFNDTSTAQKTVNAIRGYMPTIAHWGWNGNARRYWDFLYAGDIKLARIERQIHHYGSGLNALPLLDNYRQTANPESMDAIYDLRVGYGGIQGPLSNIDAGGFGSMAFHSYPDTLRWDAYSGDYGPNFLGHVLGAATYLLNHPTFGWISFGGNVHQDNGSTITVEPKDMLRKRIFVAPVGLWVTIDAGIISSFSYDSESQEVEVCIESDMSSASHWKPHGSHGSHNNVMLQWEQSESSKAAPMKVHAPDGNQQGLGSLVLQASSEASKVVFSPST</sequence>
<evidence type="ECO:0000313" key="18">
    <source>
        <dbReference type="Proteomes" id="UP000282582"/>
    </source>
</evidence>
<dbReference type="Proteomes" id="UP000282582">
    <property type="component" value="Unassembled WGS sequence"/>
</dbReference>
<evidence type="ECO:0000256" key="6">
    <source>
        <dbReference type="ARBA" id="ARBA00018802"/>
    </source>
</evidence>
<keyword evidence="11" id="KW-0012">Acyltransferase</keyword>
<feature type="region of interest" description="Disordered" evidence="15">
    <location>
        <begin position="1216"/>
        <end position="1238"/>
    </location>
</feature>
<evidence type="ECO:0000256" key="9">
    <source>
        <dbReference type="ARBA" id="ARBA00022946"/>
    </source>
</evidence>
<proteinExistence type="inferred from homology"/>
<keyword evidence="7" id="KW-0028">Amino-acid biosynthesis</keyword>
<comment type="catalytic activity">
    <reaction evidence="14">
        <text>L-glutamate + acetyl-CoA = N-acetyl-L-glutamate + CoA + H(+)</text>
        <dbReference type="Rhea" id="RHEA:24292"/>
        <dbReference type="ChEBI" id="CHEBI:15378"/>
        <dbReference type="ChEBI" id="CHEBI:29985"/>
        <dbReference type="ChEBI" id="CHEBI:44337"/>
        <dbReference type="ChEBI" id="CHEBI:57287"/>
        <dbReference type="ChEBI" id="CHEBI:57288"/>
        <dbReference type="EC" id="2.3.1.1"/>
    </reaction>
</comment>
<evidence type="ECO:0000256" key="15">
    <source>
        <dbReference type="SAM" id="MobiDB-lite"/>
    </source>
</evidence>
<dbReference type="UniPathway" id="UPA00068"/>
<dbReference type="EC" id="2.3.1.1" evidence="5"/>
<dbReference type="PANTHER" id="PTHR23342">
    <property type="entry name" value="N-ACETYLGLUTAMATE SYNTHASE"/>
    <property type="match status" value="1"/>
</dbReference>
<keyword evidence="10" id="KW-0496">Mitochondrion</keyword>
<protein>
    <recommendedName>
        <fullName evidence="6">Amino-acid acetyltransferase, mitochondrial</fullName>
        <ecNumber evidence="5">2.3.1.1</ecNumber>
    </recommendedName>
    <alternativeName>
        <fullName evidence="12">Glutamate N-acetyltransferase</fullName>
    </alternativeName>
    <alternativeName>
        <fullName evidence="13">N-acetylglutamate synthase</fullName>
    </alternativeName>
</protein>
<dbReference type="GO" id="GO:0006592">
    <property type="term" value="P:ornithine biosynthetic process"/>
    <property type="evidence" value="ECO:0007669"/>
    <property type="project" value="TreeGrafter"/>
</dbReference>
<evidence type="ECO:0000256" key="4">
    <source>
        <dbReference type="ARBA" id="ARBA00008694"/>
    </source>
</evidence>
<evidence type="ECO:0000256" key="8">
    <source>
        <dbReference type="ARBA" id="ARBA00022679"/>
    </source>
</evidence>
<dbReference type="GO" id="GO:0005759">
    <property type="term" value="C:mitochondrial matrix"/>
    <property type="evidence" value="ECO:0007669"/>
    <property type="project" value="TreeGrafter"/>
</dbReference>
<keyword evidence="8" id="KW-0808">Transferase</keyword>
<evidence type="ECO:0000256" key="14">
    <source>
        <dbReference type="ARBA" id="ARBA00048372"/>
    </source>
</evidence>
<gene>
    <name evidence="17" type="ORF">D0868_04622</name>
</gene>
<dbReference type="GO" id="GO:0006526">
    <property type="term" value="P:L-arginine biosynthetic process"/>
    <property type="evidence" value="ECO:0007669"/>
    <property type="project" value="UniProtKB-UniPathway"/>
</dbReference>
<evidence type="ECO:0000259" key="16">
    <source>
        <dbReference type="PROSITE" id="PS51731"/>
    </source>
</evidence>
<dbReference type="AlphaFoldDB" id="A0A3M6Z138"/>
<dbReference type="EMBL" id="QWIK01000298">
    <property type="protein sequence ID" value="RMY08741.1"/>
    <property type="molecule type" value="Genomic_DNA"/>
</dbReference>
<evidence type="ECO:0000256" key="1">
    <source>
        <dbReference type="ARBA" id="ARBA00002294"/>
    </source>
</evidence>
<dbReference type="Gene3D" id="3.40.630.30">
    <property type="match status" value="1"/>
</dbReference>
<evidence type="ECO:0000256" key="13">
    <source>
        <dbReference type="ARBA" id="ARBA00033251"/>
    </source>
</evidence>
<comment type="function">
    <text evidence="1">N-acetylglutamate synthase involved in arginine biosynthesis.</text>
</comment>
<dbReference type="PROSITE" id="PS51731">
    <property type="entry name" value="GNAT_NAGS"/>
    <property type="match status" value="1"/>
</dbReference>
<dbReference type="PANTHER" id="PTHR23342:SF4">
    <property type="entry name" value="AMINO-ACID ACETYLTRANSFERASE, MITOCHONDRIAL"/>
    <property type="match status" value="1"/>
</dbReference>
<comment type="caution">
    <text evidence="17">The sequence shown here is derived from an EMBL/GenBank/DDBJ whole genome shotgun (WGS) entry which is preliminary data.</text>
</comment>
<dbReference type="FunFam" id="3.40.630.30:FF:000049">
    <property type="entry name" value="Amino-acid acetyltransferase, mitochondrial"/>
    <property type="match status" value="1"/>
</dbReference>
<evidence type="ECO:0000256" key="12">
    <source>
        <dbReference type="ARBA" id="ARBA00030346"/>
    </source>
</evidence>
<dbReference type="InterPro" id="IPR043750">
    <property type="entry name" value="DUF5695"/>
</dbReference>
<evidence type="ECO:0000256" key="10">
    <source>
        <dbReference type="ARBA" id="ARBA00023128"/>
    </source>
</evidence>
<evidence type="ECO:0000256" key="3">
    <source>
        <dbReference type="ARBA" id="ARBA00004925"/>
    </source>
</evidence>
<feature type="non-terminal residue" evidence="17">
    <location>
        <position position="1"/>
    </location>
</feature>
<comment type="similarity">
    <text evidence="4">Belongs to the acetyltransferase family.</text>
</comment>
<dbReference type="Pfam" id="PF18951">
    <property type="entry name" value="DUF5695"/>
    <property type="match status" value="1"/>
</dbReference>